<dbReference type="EMBL" id="CP042469">
    <property type="protein sequence ID" value="QOX64875.1"/>
    <property type="molecule type" value="Genomic_DNA"/>
</dbReference>
<sequence length="429" mass="44857">MVSAALFLGLIVFLILNVPVGIAIGMSSLAAIIVGNKLSLAYVAQTLVTSTDSFPIMAIPLFILAGELMGAGGVSKRILDVCNVFFGRVTGGLAIVTVVVCMFFAAVSGSGPATVAAVGSMVVPAMLQKGYSKRFVLALIACAGSIGVIIPPSIPMVIFGVSTGTSISGLFMAGFLPGILIGIALIIWCYYYCKKQGWKGDDEKFTWGRAGRAVWDAKWALINPFIILGGIYGGIFTPTEAASVAAVYAFVCGVFIHKELKFNGLISTIGNACSTTGTTMVILGCASAFTKILTIEQIPAMITNAIISSTDSAILILLLINILLLIVGCFMDTTPAIMVLAPILMPVAASIGVHPIHFGIIMVVNLAIGFITPPLGINLFVSARVGGEPLETVTKGIIPFIIVMILCLLLITFIPQISMLLPKVFMGLS</sequence>
<evidence type="ECO:0000313" key="2">
    <source>
        <dbReference type="Proteomes" id="UP000594014"/>
    </source>
</evidence>
<accession>A0ACD1AFC9</accession>
<protein>
    <submittedName>
        <fullName evidence="1">TRAP transporter large permease</fullName>
    </submittedName>
</protein>
<dbReference type="Proteomes" id="UP000594014">
    <property type="component" value="Chromosome"/>
</dbReference>
<name>A0ACD1AFC9_9FIRM</name>
<keyword evidence="2" id="KW-1185">Reference proteome</keyword>
<gene>
    <name evidence="1" type="ORF">FRZ06_16735</name>
</gene>
<proteinExistence type="predicted"/>
<evidence type="ECO:0000313" key="1">
    <source>
        <dbReference type="EMBL" id="QOX64875.1"/>
    </source>
</evidence>
<reference evidence="1" key="1">
    <citation type="submission" date="2019-08" db="EMBL/GenBank/DDBJ databases">
        <title>Genome sequence of Clostridiales bacterium MT110.</title>
        <authorList>
            <person name="Cao J."/>
        </authorList>
    </citation>
    <scope>NUCLEOTIDE SEQUENCE</scope>
    <source>
        <strain evidence="1">MT110</strain>
    </source>
</reference>
<organism evidence="1 2">
    <name type="scientific">Anoxybacterium hadale</name>
    <dbReference type="NCBI Taxonomy" id="3408580"/>
    <lineage>
        <taxon>Bacteria</taxon>
        <taxon>Bacillati</taxon>
        <taxon>Bacillota</taxon>
        <taxon>Clostridia</taxon>
        <taxon>Peptostreptococcales</taxon>
        <taxon>Anaerovoracaceae</taxon>
        <taxon>Anoxybacterium</taxon>
    </lineage>
</organism>